<evidence type="ECO:0000313" key="2">
    <source>
        <dbReference type="Proteomes" id="UP000015100"/>
    </source>
</evidence>
<sequence>MIITAICAETAGIPPENRQAFSSSVGISNLGAVHPQETERRDRNPVPILDDCLLVEPAPHWNCQVDPVETKTGVEYIPKPGCTLFFERLYYEYYDNFDSSSFNMSESKLLSGNLGTVDGRAPGWKHLFYIFRQTHEHFVHEIKAHPHINANTTVKATFVAYQDWTPSLFVTIQERPENRYVRFKFNDTSWPSWVVNENPEPGVPERCSVGDWKELHLSGDSWEDPLWNIEGVQRAKNRNDSLAAGV</sequence>
<keyword evidence="2" id="KW-1185">Reference proteome</keyword>
<comment type="caution">
    <text evidence="1">The sequence shown here is derived from an EMBL/GenBank/DDBJ whole genome shotgun (WGS) entry which is preliminary data.</text>
</comment>
<dbReference type="EMBL" id="AQGS01000117">
    <property type="protein sequence ID" value="EPS42361.1"/>
    <property type="molecule type" value="Genomic_DNA"/>
</dbReference>
<proteinExistence type="predicted"/>
<reference evidence="2" key="2">
    <citation type="submission" date="2013-04" db="EMBL/GenBank/DDBJ databases">
        <title>Genomic mechanisms accounting for the adaptation to parasitism in nematode-trapping fungi.</title>
        <authorList>
            <person name="Ahren D.G."/>
        </authorList>
    </citation>
    <scope>NUCLEOTIDE SEQUENCE [LARGE SCALE GENOMIC DNA]</scope>
    <source>
        <strain evidence="2">CBS 200.50</strain>
    </source>
</reference>
<dbReference type="Proteomes" id="UP000015100">
    <property type="component" value="Unassembled WGS sequence"/>
</dbReference>
<accession>S8AMQ3</accession>
<protein>
    <submittedName>
        <fullName evidence="1">Uncharacterized protein</fullName>
    </submittedName>
</protein>
<name>S8AMQ3_DACHA</name>
<evidence type="ECO:0000313" key="1">
    <source>
        <dbReference type="EMBL" id="EPS42361.1"/>
    </source>
</evidence>
<dbReference type="AlphaFoldDB" id="S8AMQ3"/>
<organism evidence="1 2">
    <name type="scientific">Dactylellina haptotyla (strain CBS 200.50)</name>
    <name type="common">Nematode-trapping fungus</name>
    <name type="synonym">Monacrosporium haptotylum</name>
    <dbReference type="NCBI Taxonomy" id="1284197"/>
    <lineage>
        <taxon>Eukaryota</taxon>
        <taxon>Fungi</taxon>
        <taxon>Dikarya</taxon>
        <taxon>Ascomycota</taxon>
        <taxon>Pezizomycotina</taxon>
        <taxon>Orbiliomycetes</taxon>
        <taxon>Orbiliales</taxon>
        <taxon>Orbiliaceae</taxon>
        <taxon>Dactylellina</taxon>
    </lineage>
</organism>
<gene>
    <name evidence="1" type="ORF">H072_3683</name>
</gene>
<reference evidence="1 2" key="1">
    <citation type="journal article" date="2013" name="PLoS Genet.">
        <title>Genomic mechanisms accounting for the adaptation to parasitism in nematode-trapping fungi.</title>
        <authorList>
            <person name="Meerupati T."/>
            <person name="Andersson K.M."/>
            <person name="Friman E."/>
            <person name="Kumar D."/>
            <person name="Tunlid A."/>
            <person name="Ahren D."/>
        </authorList>
    </citation>
    <scope>NUCLEOTIDE SEQUENCE [LARGE SCALE GENOMIC DNA]</scope>
    <source>
        <strain evidence="1 2">CBS 200.50</strain>
    </source>
</reference>
<dbReference type="HOGENOM" id="CLU_1129018_0_0_1"/>